<dbReference type="Gene3D" id="3.40.50.1820">
    <property type="entry name" value="alpha/beta hydrolase"/>
    <property type="match status" value="1"/>
</dbReference>
<dbReference type="InterPro" id="IPR050583">
    <property type="entry name" value="Mycobacterial_A85_antigen"/>
</dbReference>
<organism evidence="1 2">
    <name type="scientific">Mucilaginibacter galii</name>
    <dbReference type="NCBI Taxonomy" id="2005073"/>
    <lineage>
        <taxon>Bacteria</taxon>
        <taxon>Pseudomonadati</taxon>
        <taxon>Bacteroidota</taxon>
        <taxon>Sphingobacteriia</taxon>
        <taxon>Sphingobacteriales</taxon>
        <taxon>Sphingobacteriaceae</taxon>
        <taxon>Mucilaginibacter</taxon>
    </lineage>
</organism>
<dbReference type="AlphaFoldDB" id="A0A917N2Q4"/>
<accession>A0A917N2Q4</accession>
<dbReference type="Pfam" id="PF00756">
    <property type="entry name" value="Esterase"/>
    <property type="match status" value="1"/>
</dbReference>
<reference evidence="1" key="2">
    <citation type="submission" date="2020-09" db="EMBL/GenBank/DDBJ databases">
        <authorList>
            <person name="Sun Q."/>
            <person name="Sedlacek I."/>
        </authorList>
    </citation>
    <scope>NUCLEOTIDE SEQUENCE</scope>
    <source>
        <strain evidence="1">CCM 8711</strain>
    </source>
</reference>
<evidence type="ECO:0000313" key="1">
    <source>
        <dbReference type="EMBL" id="GGI52190.1"/>
    </source>
</evidence>
<sequence>MERAYHKWFSSNLQRDMELLVFGHAGRAILFFPTRMARFYDYEDWGVVGGVRERINKGELMLFCVDSIDAESFYNKDIEPSQRINRHLQYENYILEEVVPFMQKHIGITDTQVAGCSMGAFHAMNIALRHPQVFSKVVSLSGRYDLTMQLENYDDLFDGFRNQQIFLNTPQHYMADLEQYARLKAIRLMEIVIAIGKEDPFYPSTLQFSHILHEKDIDHSFYEWEGNAHLPRFWRQMVQLYL</sequence>
<protein>
    <submittedName>
        <fullName evidence="1">Esterase</fullName>
    </submittedName>
</protein>
<evidence type="ECO:0000313" key="2">
    <source>
        <dbReference type="Proteomes" id="UP000662074"/>
    </source>
</evidence>
<keyword evidence="2" id="KW-1185">Reference proteome</keyword>
<comment type="caution">
    <text evidence="1">The sequence shown here is derived from an EMBL/GenBank/DDBJ whole genome shotgun (WGS) entry which is preliminary data.</text>
</comment>
<proteinExistence type="predicted"/>
<dbReference type="InterPro" id="IPR029058">
    <property type="entry name" value="AB_hydrolase_fold"/>
</dbReference>
<dbReference type="PANTHER" id="PTHR48098:SF3">
    <property type="entry name" value="IRON(III) ENTEROBACTIN ESTERASE"/>
    <property type="match status" value="1"/>
</dbReference>
<dbReference type="EMBL" id="BMDO01000011">
    <property type="protein sequence ID" value="GGI52190.1"/>
    <property type="molecule type" value="Genomic_DNA"/>
</dbReference>
<dbReference type="RefSeq" id="WP_188418307.1">
    <property type="nucleotide sequence ID" value="NZ_BMDO01000011.1"/>
</dbReference>
<dbReference type="InterPro" id="IPR000801">
    <property type="entry name" value="Esterase-like"/>
</dbReference>
<dbReference type="Proteomes" id="UP000662074">
    <property type="component" value="Unassembled WGS sequence"/>
</dbReference>
<reference evidence="1" key="1">
    <citation type="journal article" date="2014" name="Int. J. Syst. Evol. Microbiol.">
        <title>Complete genome sequence of Corynebacterium casei LMG S-19264T (=DSM 44701T), isolated from a smear-ripened cheese.</title>
        <authorList>
            <consortium name="US DOE Joint Genome Institute (JGI-PGF)"/>
            <person name="Walter F."/>
            <person name="Albersmeier A."/>
            <person name="Kalinowski J."/>
            <person name="Ruckert C."/>
        </authorList>
    </citation>
    <scope>NUCLEOTIDE SEQUENCE</scope>
    <source>
        <strain evidence="1">CCM 8711</strain>
    </source>
</reference>
<dbReference type="SUPFAM" id="SSF53474">
    <property type="entry name" value="alpha/beta-Hydrolases"/>
    <property type="match status" value="1"/>
</dbReference>
<dbReference type="PANTHER" id="PTHR48098">
    <property type="entry name" value="ENTEROCHELIN ESTERASE-RELATED"/>
    <property type="match status" value="1"/>
</dbReference>
<name>A0A917N2Q4_9SPHI</name>
<gene>
    <name evidence="1" type="ORF">GCM10011425_34020</name>
</gene>